<dbReference type="Proteomes" id="UP001062846">
    <property type="component" value="Chromosome 5"/>
</dbReference>
<evidence type="ECO:0000313" key="2">
    <source>
        <dbReference type="Proteomes" id="UP001062846"/>
    </source>
</evidence>
<accession>A0ACC0NSL3</accession>
<keyword evidence="2" id="KW-1185">Reference proteome</keyword>
<reference evidence="1" key="1">
    <citation type="submission" date="2022-02" db="EMBL/GenBank/DDBJ databases">
        <title>Plant Genome Project.</title>
        <authorList>
            <person name="Zhang R.-G."/>
        </authorList>
    </citation>
    <scope>NUCLEOTIDE SEQUENCE</scope>
    <source>
        <strain evidence="1">AT1</strain>
    </source>
</reference>
<protein>
    <submittedName>
        <fullName evidence="1">Uncharacterized protein</fullName>
    </submittedName>
</protein>
<proteinExistence type="predicted"/>
<evidence type="ECO:0000313" key="1">
    <source>
        <dbReference type="EMBL" id="KAI8556280.1"/>
    </source>
</evidence>
<sequence>MENRHCCNNDDNGLKIEDVSGQVPTTLESATTNLYGSRRATGETPSETLLISSPSCGKGKHKEKQMQTPAKRTLERVGTRENIETAKSGKHSRLDTRELFKRKKQGLKPGSKSFGKNRLDAHSYKQLLRSRALRELLLQRRDKMSGEGGEFIVTSGSPEVDKGVAETCPSNLKMQRLTVKPGRAFSTVTLSKDGMGFEAGLSLECREEKNGDVQSTESQPEIDRCAVMDTSAKRASISLVLILLSPMPLLEFGIAVGVFKRSYNPFISWWKITTSPLLLAVQRQKEFLVKYKGLAHVHNRWIPEEKIKVENPELLAKYSLKDKRYQRWKTEWTLPDRLLQKRWLCLPKDCNKDLEDLTSSFTTEWLVKWTGLGYDHATWELENSSFMKSPEAVKLIGEFENRHKGEKRISCPFEGDKGGEVTFSGGSPGVQHEPSSNINKLREFWLRGRNALVYDDQERIVNVILFILSLQDNTLPFLIITTSSSLSTWEAEFSQHKSNINFVVYKGNKDVRASIRSLEFYNEDGCLMFQVLLSPIDAVLEDSRILDGIKWGALIVDEYQRRCMSSHHERIKELNAHMKLLLVNSRIKNMRYEYLHLLSILDSGRDGVEEKASENDSKNDICKLKAKLASFVAFESKPRTSRFVEYWVPVQLSNVQLEQYCAALLSSATLLCSHLRNDSVDSLRKILFMTRKCCDHPYLVDTERSLRASIIRDLPVSEHLGAEIEMSGKLQLLDKFLFKIKERGLRVLILFQSIGDSGVISTGDILDDFVHERFGKDSYARIDSGEITRSKKQATLDCFNNKESNKFVFLIESRACLRSIKLSSIDLVVLFNSDWDPLNDLRALEKITIESQFEELKVFRLYSSHTVEEKVLILAKEGLPLDSKIENIIRSTCHMLLTWGALHLFNKLDDFHGGHSSLVSHLNLTFEEFLTTDVVSEFSALLTYDGEKRNPNNSIILEVNRTEGAYPRNISLPGELDLETQSVDNISMIQRLLHNEPTRVFWENLLDGRNPRWKFLSGSSPKIGRRTQDLVCSPEEPTCMEDGGGRKRRTVVHNTFELMCSSSSPKIGRRTQDLVGSPEEPTCMKDGVGRKRRMVVHNTFELMCSKPRTKRNRKLHSWGKDSNLATLCVSRGSNGTNALTLDQEARQRYREVNSIIGEAPTSDFRKQPQLHVSTDVPSDECGITITNVTASILVQNHRSRQCHPSTRQAQVPIPPERVDSTGLANSFLWQPFTVGSLQPSIGAIETGESIQSIATVPNGNNSLQASHVPQPDLLQMEMERIQKAEEQAMKIHEDTKSQLKVECEKEIDEIRKKYDWLLQHDVMDLFQKKKDFETHYNKIYVNKLLAETYALTYEGDKAGLPGTEQALVPGFMDVVSEFYLQQSAARNSTTTLEKSSSPLIHRRGSYGGGCELRAPAPHLQHSRPPSTEVGLPHRLPSHAPTKLPIHRAPSNLSVPSCGLAQVTEPVKSQWRSNGINQPDIITGLPVIDGFPPMSTELLSQFITPPKFTSAYHQTQLFFPVSRI</sequence>
<comment type="caution">
    <text evidence="1">The sequence shown here is derived from an EMBL/GenBank/DDBJ whole genome shotgun (WGS) entry which is preliminary data.</text>
</comment>
<dbReference type="EMBL" id="CM046392">
    <property type="protein sequence ID" value="KAI8556280.1"/>
    <property type="molecule type" value="Genomic_DNA"/>
</dbReference>
<gene>
    <name evidence="1" type="ORF">RHMOL_Rhmol05G0240500</name>
</gene>
<name>A0ACC0NSL3_RHOML</name>
<organism evidence="1 2">
    <name type="scientific">Rhododendron molle</name>
    <name type="common">Chinese azalea</name>
    <name type="synonym">Azalea mollis</name>
    <dbReference type="NCBI Taxonomy" id="49168"/>
    <lineage>
        <taxon>Eukaryota</taxon>
        <taxon>Viridiplantae</taxon>
        <taxon>Streptophyta</taxon>
        <taxon>Embryophyta</taxon>
        <taxon>Tracheophyta</taxon>
        <taxon>Spermatophyta</taxon>
        <taxon>Magnoliopsida</taxon>
        <taxon>eudicotyledons</taxon>
        <taxon>Gunneridae</taxon>
        <taxon>Pentapetalae</taxon>
        <taxon>asterids</taxon>
        <taxon>Ericales</taxon>
        <taxon>Ericaceae</taxon>
        <taxon>Ericoideae</taxon>
        <taxon>Rhodoreae</taxon>
        <taxon>Rhododendron</taxon>
    </lineage>
</organism>